<protein>
    <submittedName>
        <fullName evidence="3">Phage tail protein</fullName>
    </submittedName>
</protein>
<reference evidence="3" key="1">
    <citation type="submission" date="2017-02" db="UniProtKB">
        <authorList>
            <consortium name="WormBaseParasite"/>
        </authorList>
    </citation>
    <scope>IDENTIFICATION</scope>
</reference>
<sequence length="68" mass="7394">MTQPQISNNHIGVLTTPHSHAVIPLQVVEPENDDKPAEKAERLKVSRASFVTASAEESKSLLTGEFIV</sequence>
<reference evidence="1 2" key="2">
    <citation type="submission" date="2018-11" db="EMBL/GenBank/DDBJ databases">
        <authorList>
            <consortium name="Pathogen Informatics"/>
        </authorList>
    </citation>
    <scope>NUCLEOTIDE SEQUENCE [LARGE SCALE GENOMIC DNA]</scope>
    <source>
        <strain evidence="1 2">Costa Rica</strain>
    </source>
</reference>
<keyword evidence="2" id="KW-1185">Reference proteome</keyword>
<evidence type="ECO:0000313" key="1">
    <source>
        <dbReference type="EMBL" id="VDM55379.1"/>
    </source>
</evidence>
<proteinExistence type="predicted"/>
<gene>
    <name evidence="1" type="ORF">ACOC_LOCUS3794</name>
</gene>
<name>A0A0R3PHG6_ANGCS</name>
<dbReference type="Proteomes" id="UP000267027">
    <property type="component" value="Unassembled WGS sequence"/>
</dbReference>
<accession>A0A0R3PHG6</accession>
<dbReference type="AlphaFoldDB" id="A0A0R3PHG6"/>
<evidence type="ECO:0000313" key="2">
    <source>
        <dbReference type="Proteomes" id="UP000267027"/>
    </source>
</evidence>
<evidence type="ECO:0000313" key="3">
    <source>
        <dbReference type="WBParaSite" id="ACOC_0000379301-mRNA-1"/>
    </source>
</evidence>
<dbReference type="WBParaSite" id="ACOC_0000379301-mRNA-1">
    <property type="protein sequence ID" value="ACOC_0000379301-mRNA-1"/>
    <property type="gene ID" value="ACOC_0000379301"/>
</dbReference>
<organism evidence="3">
    <name type="scientific">Angiostrongylus costaricensis</name>
    <name type="common">Nematode worm</name>
    <dbReference type="NCBI Taxonomy" id="334426"/>
    <lineage>
        <taxon>Eukaryota</taxon>
        <taxon>Metazoa</taxon>
        <taxon>Ecdysozoa</taxon>
        <taxon>Nematoda</taxon>
        <taxon>Chromadorea</taxon>
        <taxon>Rhabditida</taxon>
        <taxon>Rhabditina</taxon>
        <taxon>Rhabditomorpha</taxon>
        <taxon>Strongyloidea</taxon>
        <taxon>Metastrongylidae</taxon>
        <taxon>Angiostrongylus</taxon>
    </lineage>
</organism>
<dbReference type="EMBL" id="UYYA01001424">
    <property type="protein sequence ID" value="VDM55379.1"/>
    <property type="molecule type" value="Genomic_DNA"/>
</dbReference>